<protein>
    <submittedName>
        <fullName evidence="2">Homing endonuclease</fullName>
    </submittedName>
</protein>
<dbReference type="SUPFAM" id="SSF64496">
    <property type="entry name" value="DNA-binding domain of intron-encoded endonucleases"/>
    <property type="match status" value="1"/>
</dbReference>
<evidence type="ECO:0000313" key="3">
    <source>
        <dbReference type="Proteomes" id="UP000001474"/>
    </source>
</evidence>
<dbReference type="InterPro" id="IPR036388">
    <property type="entry name" value="WH-like_DNA-bd_sf"/>
</dbReference>
<dbReference type="GO" id="GO:0004519">
    <property type="term" value="F:endonuclease activity"/>
    <property type="evidence" value="ECO:0007669"/>
    <property type="project" value="UniProtKB-KW"/>
</dbReference>
<name>C4MYM6_9CAUD</name>
<evidence type="ECO:0000313" key="2">
    <source>
        <dbReference type="EMBL" id="ACL78007.1"/>
    </source>
</evidence>
<dbReference type="KEGG" id="vg:7943058"/>
<evidence type="ECO:0000259" key="1">
    <source>
        <dbReference type="Pfam" id="PF22083"/>
    </source>
</evidence>
<proteinExistence type="predicted"/>
<dbReference type="Pfam" id="PF22083">
    <property type="entry name" value="I-HmuI_NUMOD-like"/>
    <property type="match status" value="1"/>
</dbReference>
<reference evidence="2 3" key="1">
    <citation type="journal article" date="2009" name="Virology">
        <title>T4 phages against Escherichia coli diarrhea: potential and problems.</title>
        <authorList>
            <person name="Denou E."/>
            <person name="Bruttin A."/>
            <person name="Barretto C."/>
            <person name="Ngom-Bru C."/>
            <person name="Brussow H."/>
            <person name="Zuber S."/>
        </authorList>
    </citation>
    <scope>NUCLEOTIDE SEQUENCE</scope>
</reference>
<dbReference type="Proteomes" id="UP000001474">
    <property type="component" value="Segment"/>
</dbReference>
<dbReference type="RefSeq" id="YP_002922130.1">
    <property type="nucleotide sequence ID" value="NC_012740.1"/>
</dbReference>
<dbReference type="SUPFAM" id="SSF54060">
    <property type="entry name" value="His-Me finger endonucleases"/>
    <property type="match status" value="1"/>
</dbReference>
<organism evidence="2 3">
    <name type="scientific">Escherichia phage JSE</name>
    <dbReference type="NCBI Taxonomy" id="576789"/>
    <lineage>
        <taxon>Viruses</taxon>
        <taxon>Duplodnaviria</taxon>
        <taxon>Heunggongvirae</taxon>
        <taxon>Uroviricota</taxon>
        <taxon>Caudoviricetes</taxon>
        <taxon>Pantevenvirales</taxon>
        <taxon>Straboviridae</taxon>
        <taxon>Krischvirus</taxon>
        <taxon>Krischvirus jse</taxon>
    </lineage>
</organism>
<feature type="domain" description="DNA endonuclease I-HmuI-like NUMOD-like" evidence="1">
    <location>
        <begin position="122"/>
        <end position="166"/>
    </location>
</feature>
<dbReference type="EMBL" id="EU863408">
    <property type="protein sequence ID" value="ACL78007.1"/>
    <property type="molecule type" value="Genomic_DNA"/>
</dbReference>
<dbReference type="InterPro" id="IPR054307">
    <property type="entry name" value="I-HmuI_NUMOD-like"/>
</dbReference>
<keyword evidence="2" id="KW-0255">Endonuclease</keyword>
<keyword evidence="2" id="KW-0540">Nuclease</keyword>
<keyword evidence="3" id="KW-1185">Reference proteome</keyword>
<gene>
    <name evidence="2" type="ORF">EpJSE_00058</name>
</gene>
<dbReference type="Gene3D" id="3.90.75.20">
    <property type="match status" value="1"/>
</dbReference>
<accession>C4MYM6</accession>
<dbReference type="GeneID" id="7943058"/>
<keyword evidence="2" id="KW-0378">Hydrolase</keyword>
<dbReference type="Gene3D" id="1.10.10.10">
    <property type="entry name" value="Winged helix-like DNA-binding domain superfamily/Winged helix DNA-binding domain"/>
    <property type="match status" value="1"/>
</dbReference>
<dbReference type="InterPro" id="IPR044925">
    <property type="entry name" value="His-Me_finger_sf"/>
</dbReference>
<sequence length="173" mass="20387">MCIRGYIMELRKIRDTEYMVSKDGRVFSPKGKQLSTWIENNTGYTLVRVRRDKKPLCLRVHVIVAECWIPNPNGYRYVKHKNDDKTINDASNLEWGTNSENTKEGYENGCYKFKRRSYKVTAIHKETGQEQTFKSVRSLSETLGLHRKNVSAILDGRKTNTYEYEFRYEMPND</sequence>